<proteinExistence type="inferred from homology"/>
<evidence type="ECO:0000256" key="2">
    <source>
        <dbReference type="SAM" id="Phobius"/>
    </source>
</evidence>
<protein>
    <submittedName>
        <fullName evidence="3">Type VII secretion protein EssB</fullName>
    </submittedName>
</protein>
<dbReference type="AlphaFoldDB" id="A0A1E5GQ58"/>
<reference evidence="4" key="1">
    <citation type="submission" date="2016-09" db="EMBL/GenBank/DDBJ databases">
        <authorList>
            <person name="Gulvik C.A."/>
        </authorList>
    </citation>
    <scope>NUCLEOTIDE SEQUENCE [LARGE SCALE GENOMIC DNA]</scope>
    <source>
        <strain evidence="4">LMG 8895</strain>
    </source>
</reference>
<organism evidence="3 4">
    <name type="scientific">Enterococcus termitis</name>
    <dbReference type="NCBI Taxonomy" id="332950"/>
    <lineage>
        <taxon>Bacteria</taxon>
        <taxon>Bacillati</taxon>
        <taxon>Bacillota</taxon>
        <taxon>Bacilli</taxon>
        <taxon>Lactobacillales</taxon>
        <taxon>Enterococcaceae</taxon>
        <taxon>Enterococcus</taxon>
    </lineage>
</organism>
<gene>
    <name evidence="3" type="ORF">BCR25_19170</name>
</gene>
<dbReference type="Gene3D" id="1.25.40.680">
    <property type="entry name" value="Type VII secretion system EssB, C-terminal-like domain"/>
    <property type="match status" value="1"/>
</dbReference>
<keyword evidence="2" id="KW-0472">Membrane</keyword>
<dbReference type="InterPro" id="IPR042565">
    <property type="entry name" value="T7SS_EssB_C"/>
</dbReference>
<dbReference type="NCBIfam" id="TIGR03926">
    <property type="entry name" value="T7_EssB"/>
    <property type="match status" value="1"/>
</dbReference>
<dbReference type="RefSeq" id="WP_069663515.1">
    <property type="nucleotide sequence ID" value="NZ_JBHUJJ010000001.1"/>
</dbReference>
<dbReference type="PATRIC" id="fig|332950.4.peg.2935"/>
<keyword evidence="4" id="KW-1185">Reference proteome</keyword>
<name>A0A1E5GQ58_9ENTE</name>
<dbReference type="EMBL" id="MIJY01000019">
    <property type="protein sequence ID" value="OEG14715.1"/>
    <property type="molecule type" value="Genomic_DNA"/>
</dbReference>
<keyword evidence="2" id="KW-1133">Transmembrane helix</keyword>
<sequence>MSEVKDISEKIDIQVQKEKVLVTLQANQYRLSELDQFQAVLQKRDVLLAGEVLEATEEQLVLSYEKDNYAIPIDEAIKKMPPLKRLLLAQKIRFIEPFIHSTIQPFIHPRNIFLFGEELSIAHRGFMNLVVPHVTNEEDFLKQYRALILFILHPKLDFERLIEGAGTLQDPLSKNIQAALSPEEIDQMISEQVVIQKMKQEKQNQLVNKKSYMVFKWGSLVLLVATLILGFFVGNYALKEVPTQERIITAEANYIANDYSGVLSTLKEDTPENLPKSAQYVYAVSSIQLDNLSNEQKEMILNNISQKSNENTLLYWIYIGKGSFEKALDIAQNVGDNQFILHAYTKLYDATKLDTKMNGEKKQELLTKYEEAIAKYMKLLGGATDDSENE</sequence>
<dbReference type="InterPro" id="IPR018778">
    <property type="entry name" value="T7SS_EssB"/>
</dbReference>
<comment type="similarity">
    <text evidence="1">Belongs to the EssB family.</text>
</comment>
<comment type="caution">
    <text evidence="3">The sequence shown here is derived from an EMBL/GenBank/DDBJ whole genome shotgun (WGS) entry which is preliminary data.</text>
</comment>
<dbReference type="Proteomes" id="UP000095094">
    <property type="component" value="Unassembled WGS sequence"/>
</dbReference>
<dbReference type="Gene3D" id="1.10.510.10">
    <property type="entry name" value="Transferase(Phosphotransferase) domain 1"/>
    <property type="match status" value="1"/>
</dbReference>
<evidence type="ECO:0000313" key="3">
    <source>
        <dbReference type="EMBL" id="OEG14715.1"/>
    </source>
</evidence>
<evidence type="ECO:0000313" key="4">
    <source>
        <dbReference type="Proteomes" id="UP000095094"/>
    </source>
</evidence>
<dbReference type="OrthoDB" id="4975281at2"/>
<keyword evidence="2" id="KW-0812">Transmembrane</keyword>
<accession>A0A1E5GQ58</accession>
<evidence type="ECO:0000256" key="1">
    <source>
        <dbReference type="ARBA" id="ARBA00010163"/>
    </source>
</evidence>
<dbReference type="Pfam" id="PF10140">
    <property type="entry name" value="YukC"/>
    <property type="match status" value="1"/>
</dbReference>
<feature type="transmembrane region" description="Helical" evidence="2">
    <location>
        <begin position="217"/>
        <end position="238"/>
    </location>
</feature>